<name>A0ABY8C204_9MICO</name>
<dbReference type="CDD" id="cd07326">
    <property type="entry name" value="M56_BlaR1_MecR1_like"/>
    <property type="match status" value="1"/>
</dbReference>
<keyword evidence="4 6" id="KW-0862">Zinc</keyword>
<keyword evidence="5 6" id="KW-0482">Metalloprotease</keyword>
<evidence type="ECO:0000313" key="9">
    <source>
        <dbReference type="EMBL" id="WEG08658.1"/>
    </source>
</evidence>
<feature type="transmembrane region" description="Helical" evidence="7">
    <location>
        <begin position="69"/>
        <end position="93"/>
    </location>
</feature>
<keyword evidence="3 6" id="KW-0378">Hydrolase</keyword>
<keyword evidence="7" id="KW-0812">Transmembrane</keyword>
<evidence type="ECO:0000256" key="2">
    <source>
        <dbReference type="ARBA" id="ARBA00022723"/>
    </source>
</evidence>
<dbReference type="Proteomes" id="UP001214553">
    <property type="component" value="Chromosome"/>
</dbReference>
<gene>
    <name evidence="9" type="ORF">PU630_15650</name>
</gene>
<dbReference type="Gene3D" id="3.30.2010.10">
    <property type="entry name" value="Metalloproteases ('zincins'), catalytic domain"/>
    <property type="match status" value="1"/>
</dbReference>
<evidence type="ECO:0000256" key="3">
    <source>
        <dbReference type="ARBA" id="ARBA00022801"/>
    </source>
</evidence>
<proteinExistence type="inferred from homology"/>
<sequence length="275" mass="29063">MAVLLLFFAIGTAWFSPRVLTLGRWQVRRPRLALSLWHIAFLCGLLSAAAAVVAAVVATLTVTAGAGQFAVVISVAGWAALAAVGGAGTLVVAGGDDVADASRRNRGAVLALPHTARLLDTRTELRVCRSDEVFACSIPCARGIVVVTTSLVSLLTPAQLHAVVAHEKAHLRQHHHLAQRLADLNIACLPRNAATRRLRGATALLIELIADDDAAHKAGAVHLANALARLAKETGDAYMDLRAERLTHRRWRSSSRPASLPPVYSSVGRACTADA</sequence>
<dbReference type="RefSeq" id="WP_275277987.1">
    <property type="nucleotide sequence ID" value="NZ_CP119108.1"/>
</dbReference>
<keyword evidence="1 6" id="KW-0645">Protease</keyword>
<evidence type="ECO:0000256" key="7">
    <source>
        <dbReference type="SAM" id="Phobius"/>
    </source>
</evidence>
<evidence type="ECO:0000256" key="4">
    <source>
        <dbReference type="ARBA" id="ARBA00022833"/>
    </source>
</evidence>
<dbReference type="Pfam" id="PF01435">
    <property type="entry name" value="Peptidase_M48"/>
    <property type="match status" value="1"/>
</dbReference>
<dbReference type="InterPro" id="IPR001915">
    <property type="entry name" value="Peptidase_M48"/>
</dbReference>
<feature type="transmembrane region" description="Helical" evidence="7">
    <location>
        <begin position="39"/>
        <end position="62"/>
    </location>
</feature>
<keyword evidence="2" id="KW-0479">Metal-binding</keyword>
<organism evidence="9 10">
    <name type="scientific">Microbacterium horticulturae</name>
    <dbReference type="NCBI Taxonomy" id="3028316"/>
    <lineage>
        <taxon>Bacteria</taxon>
        <taxon>Bacillati</taxon>
        <taxon>Actinomycetota</taxon>
        <taxon>Actinomycetes</taxon>
        <taxon>Micrococcales</taxon>
        <taxon>Microbacteriaceae</taxon>
        <taxon>Microbacterium</taxon>
    </lineage>
</organism>
<dbReference type="EMBL" id="CP119108">
    <property type="protein sequence ID" value="WEG08658.1"/>
    <property type="molecule type" value="Genomic_DNA"/>
</dbReference>
<evidence type="ECO:0000256" key="6">
    <source>
        <dbReference type="RuleBase" id="RU003983"/>
    </source>
</evidence>
<keyword evidence="7" id="KW-1133">Transmembrane helix</keyword>
<evidence type="ECO:0000259" key="8">
    <source>
        <dbReference type="Pfam" id="PF01435"/>
    </source>
</evidence>
<comment type="cofactor">
    <cofactor evidence="6">
        <name>Zn(2+)</name>
        <dbReference type="ChEBI" id="CHEBI:29105"/>
    </cofactor>
    <text evidence="6">Binds 1 zinc ion per subunit.</text>
</comment>
<dbReference type="PANTHER" id="PTHR34978:SF3">
    <property type="entry name" value="SLR0241 PROTEIN"/>
    <property type="match status" value="1"/>
</dbReference>
<dbReference type="InterPro" id="IPR052173">
    <property type="entry name" value="Beta-lactam_resp_regulator"/>
</dbReference>
<comment type="similarity">
    <text evidence="6">Belongs to the peptidase M48 family.</text>
</comment>
<keyword evidence="7" id="KW-0472">Membrane</keyword>
<reference evidence="9 10" key="1">
    <citation type="submission" date="2023-03" db="EMBL/GenBank/DDBJ databases">
        <title>Genome sequence of Microbacterium sp. KACC 23027.</title>
        <authorList>
            <person name="Kim S."/>
            <person name="Heo J."/>
            <person name="Kwon S.-W."/>
        </authorList>
    </citation>
    <scope>NUCLEOTIDE SEQUENCE [LARGE SCALE GENOMIC DNA]</scope>
    <source>
        <strain evidence="9 10">KACC 23027</strain>
    </source>
</reference>
<protein>
    <submittedName>
        <fullName evidence="9">M56 family metallopeptidase</fullName>
    </submittedName>
</protein>
<accession>A0ABY8C204</accession>
<feature type="domain" description="Peptidase M48" evidence="8">
    <location>
        <begin position="134"/>
        <end position="182"/>
    </location>
</feature>
<evidence type="ECO:0000256" key="5">
    <source>
        <dbReference type="ARBA" id="ARBA00023049"/>
    </source>
</evidence>
<dbReference type="PANTHER" id="PTHR34978">
    <property type="entry name" value="POSSIBLE SENSOR-TRANSDUCER PROTEIN BLAR"/>
    <property type="match status" value="1"/>
</dbReference>
<evidence type="ECO:0000313" key="10">
    <source>
        <dbReference type="Proteomes" id="UP001214553"/>
    </source>
</evidence>
<evidence type="ECO:0000256" key="1">
    <source>
        <dbReference type="ARBA" id="ARBA00022670"/>
    </source>
</evidence>
<keyword evidence="10" id="KW-1185">Reference proteome</keyword>